<dbReference type="EMBL" id="JAGIZQ010000005">
    <property type="protein sequence ID" value="KAH6627316.1"/>
    <property type="molecule type" value="Genomic_DNA"/>
</dbReference>
<evidence type="ECO:0000313" key="1">
    <source>
        <dbReference type="EMBL" id="KAH6627316.1"/>
    </source>
</evidence>
<keyword evidence="2" id="KW-1185">Reference proteome</keyword>
<proteinExistence type="predicted"/>
<reference evidence="1 2" key="1">
    <citation type="journal article" date="2021" name="Nat. Commun.">
        <title>Genetic determinants of endophytism in the Arabidopsis root mycobiome.</title>
        <authorList>
            <person name="Mesny F."/>
            <person name="Miyauchi S."/>
            <person name="Thiergart T."/>
            <person name="Pickel B."/>
            <person name="Atanasova L."/>
            <person name="Karlsson M."/>
            <person name="Huettel B."/>
            <person name="Barry K.W."/>
            <person name="Haridas S."/>
            <person name="Chen C."/>
            <person name="Bauer D."/>
            <person name="Andreopoulos W."/>
            <person name="Pangilinan J."/>
            <person name="LaButti K."/>
            <person name="Riley R."/>
            <person name="Lipzen A."/>
            <person name="Clum A."/>
            <person name="Drula E."/>
            <person name="Henrissat B."/>
            <person name="Kohler A."/>
            <person name="Grigoriev I.V."/>
            <person name="Martin F.M."/>
            <person name="Hacquard S."/>
        </authorList>
    </citation>
    <scope>NUCLEOTIDE SEQUENCE [LARGE SCALE GENOMIC DNA]</scope>
    <source>
        <strain evidence="1 2">MPI-SDFR-AT-0079</strain>
    </source>
</reference>
<gene>
    <name evidence="1" type="ORF">F5144DRAFT_603600</name>
</gene>
<comment type="caution">
    <text evidence="1">The sequence shown here is derived from an EMBL/GenBank/DDBJ whole genome shotgun (WGS) entry which is preliminary data.</text>
</comment>
<evidence type="ECO:0000313" key="2">
    <source>
        <dbReference type="Proteomes" id="UP000724584"/>
    </source>
</evidence>
<protein>
    <submittedName>
        <fullName evidence="1">Alpha/Beta hydrolase protein</fullName>
    </submittedName>
</protein>
<sequence>MGTKNPSTATGELSIWDRVALFGLFPLFAVRLLGFFIFRKTKELHWRQRLALAFLQAQRASFPTRYLRWLVRRVPTSEAIVRYATKQGIPHKSITLDATTITRNATQGEIPDPTLHFLTPASVNDDGNGSTLLYFHGGGFVNPLRGPAHMPFIMRCATACGAKQAAILEYSLAPEYPYPAQLVQCIAALRYLLEERGLRPNELVLAGDSAGGQLVGALLAHVVQPSPYAAPVKLNDKLRAALFVSPFVRLPPKAGNFDSYEINGRKDYLDRAQVGKFMAAFQGKENEIWTDLCGGKGSDDVWNRVFARGPDGLVQKVMVTAGTSEILLDCCRVFAKAHVRAETVIAGRDTDYREFEGKNMVLAECKGEVHVQVALDSAVGYDKGSMERAIMSWLACL</sequence>
<keyword evidence="1" id="KW-0378">Hydrolase</keyword>
<name>A0ACB7NZX9_9PEZI</name>
<organism evidence="1 2">
    <name type="scientific">Chaetomium tenue</name>
    <dbReference type="NCBI Taxonomy" id="1854479"/>
    <lineage>
        <taxon>Eukaryota</taxon>
        <taxon>Fungi</taxon>
        <taxon>Dikarya</taxon>
        <taxon>Ascomycota</taxon>
        <taxon>Pezizomycotina</taxon>
        <taxon>Sordariomycetes</taxon>
        <taxon>Sordariomycetidae</taxon>
        <taxon>Sordariales</taxon>
        <taxon>Chaetomiaceae</taxon>
        <taxon>Chaetomium</taxon>
    </lineage>
</organism>
<accession>A0ACB7NZX9</accession>
<dbReference type="Proteomes" id="UP000724584">
    <property type="component" value="Unassembled WGS sequence"/>
</dbReference>